<feature type="transmembrane region" description="Helical" evidence="1">
    <location>
        <begin position="105"/>
        <end position="121"/>
    </location>
</feature>
<evidence type="ECO:0000313" key="2">
    <source>
        <dbReference type="EMBL" id="KKQ07388.1"/>
    </source>
</evidence>
<keyword evidence="1" id="KW-1133">Transmembrane helix</keyword>
<sequence length="128" mass="15294">MIRKIKTYYKKSMSKLRIWSIDKMFGLFLFNIIMMFLILLYTAGYFAPFFPLTINFIVFISLVISVFLLGIRSRTLLFISLLFWVFAAFLRIVKIEVWAERTAIYSYQSLIIALVLLIIEIRRSKWKN</sequence>
<comment type="caution">
    <text evidence="2">The sequence shown here is derived from an EMBL/GenBank/DDBJ whole genome shotgun (WGS) entry which is preliminary data.</text>
</comment>
<feature type="transmembrane region" description="Helical" evidence="1">
    <location>
        <begin position="76"/>
        <end position="93"/>
    </location>
</feature>
<feature type="transmembrane region" description="Helical" evidence="1">
    <location>
        <begin position="21"/>
        <end position="43"/>
    </location>
</feature>
<dbReference type="Proteomes" id="UP000034492">
    <property type="component" value="Unassembled WGS sequence"/>
</dbReference>
<gene>
    <name evidence="2" type="ORF">US19_C0047G0006</name>
</gene>
<keyword evidence="1" id="KW-0812">Transmembrane</keyword>
<proteinExistence type="predicted"/>
<keyword evidence="1" id="KW-0472">Membrane</keyword>
<protein>
    <submittedName>
        <fullName evidence="2">Uncharacterized protein</fullName>
    </submittedName>
</protein>
<dbReference type="EMBL" id="LBSA01000047">
    <property type="protein sequence ID" value="KKQ07388.1"/>
    <property type="molecule type" value="Genomic_DNA"/>
</dbReference>
<evidence type="ECO:0000313" key="3">
    <source>
        <dbReference type="Proteomes" id="UP000034492"/>
    </source>
</evidence>
<organism evidence="2 3">
    <name type="scientific">Candidatus Daviesbacteria bacterium GW2011_GWB1_36_5</name>
    <dbReference type="NCBI Taxonomy" id="1618426"/>
    <lineage>
        <taxon>Bacteria</taxon>
        <taxon>Candidatus Daviesiibacteriota</taxon>
    </lineage>
</organism>
<dbReference type="AlphaFoldDB" id="A0A0G0EJZ6"/>
<evidence type="ECO:0000256" key="1">
    <source>
        <dbReference type="SAM" id="Phobius"/>
    </source>
</evidence>
<name>A0A0G0EJZ6_9BACT</name>
<accession>A0A0G0EJZ6</accession>
<feature type="transmembrane region" description="Helical" evidence="1">
    <location>
        <begin position="49"/>
        <end position="69"/>
    </location>
</feature>
<reference evidence="2 3" key="1">
    <citation type="journal article" date="2015" name="Nature">
        <title>rRNA introns, odd ribosomes, and small enigmatic genomes across a large radiation of phyla.</title>
        <authorList>
            <person name="Brown C.T."/>
            <person name="Hug L.A."/>
            <person name="Thomas B.C."/>
            <person name="Sharon I."/>
            <person name="Castelle C.J."/>
            <person name="Singh A."/>
            <person name="Wilkins M.J."/>
            <person name="Williams K.H."/>
            <person name="Banfield J.F."/>
        </authorList>
    </citation>
    <scope>NUCLEOTIDE SEQUENCE [LARGE SCALE GENOMIC DNA]</scope>
</reference>